<feature type="region of interest" description="Disordered" evidence="1">
    <location>
        <begin position="116"/>
        <end position="135"/>
    </location>
</feature>
<evidence type="ECO:0000256" key="1">
    <source>
        <dbReference type="SAM" id="MobiDB-lite"/>
    </source>
</evidence>
<accession>A0A4C1XKG0</accession>
<dbReference type="EMBL" id="BGZK01000849">
    <property type="protein sequence ID" value="GBP62769.1"/>
    <property type="molecule type" value="Genomic_DNA"/>
</dbReference>
<dbReference type="AlphaFoldDB" id="A0A4C1XKG0"/>
<proteinExistence type="predicted"/>
<gene>
    <name evidence="2" type="ORF">EVAR_51721_1</name>
</gene>
<name>A0A4C1XKG0_EUMVA</name>
<comment type="caution">
    <text evidence="2">The sequence shown here is derived from an EMBL/GenBank/DDBJ whole genome shotgun (WGS) entry which is preliminary data.</text>
</comment>
<protein>
    <submittedName>
        <fullName evidence="2">Uncharacterized protein</fullName>
    </submittedName>
</protein>
<keyword evidence="3" id="KW-1185">Reference proteome</keyword>
<dbReference type="Proteomes" id="UP000299102">
    <property type="component" value="Unassembled WGS sequence"/>
</dbReference>
<sequence length="473" mass="53139">MVVLLQKPMTSQRPPTETAADIRCLSHYCPPIALFPRTHDHSQSPGNYVPTMVVWTWRHVNGKLSHVAAFPPNISGVPPGLSVISDDVHFPYYRIRPKCPLSIYLPLVRALARDRNGLPTPPADEVRDGRPSTAANNKNIDAVRRVIETDRHITDYEIRASLGIAYPIFEDETMRVASNHKLILDLVRYCRSHGYTKDRLSWILGDIGGVIVTPSCESESGHRDSRSSGWGRNKNLTTADLALVFHHRHKIYSETSKLSKLLGFGKLISQSAKTRTRCGRRRRLLTKLARAPPAVALTACFSRCALRDFVKLVAISLSGYRPKTPLHIASAQTGEYRKKSFREALNDIIHVDLDVLTTSSVGGVGCYRFPRASPALRGFRIYLPGFYWAVVNRFYSLKRVRPAGFDAFRFTEYESSTGDTRPHRPGSARGVFSKIFMKLSLIGQMEYLNNAYLHSQCESRPRGPRAALVADKR</sequence>
<reference evidence="2 3" key="1">
    <citation type="journal article" date="2019" name="Commun. Biol.">
        <title>The bagworm genome reveals a unique fibroin gene that provides high tensile strength.</title>
        <authorList>
            <person name="Kono N."/>
            <person name="Nakamura H."/>
            <person name="Ohtoshi R."/>
            <person name="Tomita M."/>
            <person name="Numata K."/>
            <person name="Arakawa K."/>
        </authorList>
    </citation>
    <scope>NUCLEOTIDE SEQUENCE [LARGE SCALE GENOMIC DNA]</scope>
</reference>
<evidence type="ECO:0000313" key="3">
    <source>
        <dbReference type="Proteomes" id="UP000299102"/>
    </source>
</evidence>
<organism evidence="2 3">
    <name type="scientific">Eumeta variegata</name>
    <name type="common">Bagworm moth</name>
    <name type="synonym">Eumeta japonica</name>
    <dbReference type="NCBI Taxonomy" id="151549"/>
    <lineage>
        <taxon>Eukaryota</taxon>
        <taxon>Metazoa</taxon>
        <taxon>Ecdysozoa</taxon>
        <taxon>Arthropoda</taxon>
        <taxon>Hexapoda</taxon>
        <taxon>Insecta</taxon>
        <taxon>Pterygota</taxon>
        <taxon>Neoptera</taxon>
        <taxon>Endopterygota</taxon>
        <taxon>Lepidoptera</taxon>
        <taxon>Glossata</taxon>
        <taxon>Ditrysia</taxon>
        <taxon>Tineoidea</taxon>
        <taxon>Psychidae</taxon>
        <taxon>Oiketicinae</taxon>
        <taxon>Eumeta</taxon>
    </lineage>
</organism>
<evidence type="ECO:0000313" key="2">
    <source>
        <dbReference type="EMBL" id="GBP62769.1"/>
    </source>
</evidence>